<comment type="caution">
    <text evidence="2">The sequence shown here is derived from an EMBL/GenBank/DDBJ whole genome shotgun (WGS) entry which is preliminary data.</text>
</comment>
<evidence type="ECO:0000313" key="2">
    <source>
        <dbReference type="EMBL" id="KVG55634.1"/>
    </source>
</evidence>
<keyword evidence="1" id="KW-0472">Membrane</keyword>
<dbReference type="EMBL" id="LOXM01000262">
    <property type="protein sequence ID" value="KVG55634.1"/>
    <property type="molecule type" value="Genomic_DNA"/>
</dbReference>
<reference evidence="2 3" key="1">
    <citation type="submission" date="2015-11" db="EMBL/GenBank/DDBJ databases">
        <title>Expanding the genomic diversity of Burkholderia species for the development of highly accurate diagnostics.</title>
        <authorList>
            <person name="Sahl J."/>
            <person name="Keim P."/>
            <person name="Wagner D."/>
        </authorList>
    </citation>
    <scope>NUCLEOTIDE SEQUENCE [LARGE SCALE GENOMIC DNA]</scope>
    <source>
        <strain evidence="2 3">MSMB2036</strain>
    </source>
</reference>
<keyword evidence="1" id="KW-0812">Transmembrane</keyword>
<proteinExistence type="predicted"/>
<organism evidence="2 3">
    <name type="scientific">Burkholderia ubonensis</name>
    <dbReference type="NCBI Taxonomy" id="101571"/>
    <lineage>
        <taxon>Bacteria</taxon>
        <taxon>Pseudomonadati</taxon>
        <taxon>Pseudomonadota</taxon>
        <taxon>Betaproteobacteria</taxon>
        <taxon>Burkholderiales</taxon>
        <taxon>Burkholderiaceae</taxon>
        <taxon>Burkholderia</taxon>
        <taxon>Burkholderia cepacia complex</taxon>
    </lineage>
</organism>
<evidence type="ECO:0000256" key="1">
    <source>
        <dbReference type="SAM" id="Phobius"/>
    </source>
</evidence>
<name>A0A103QU77_9BURK</name>
<evidence type="ECO:0000313" key="3">
    <source>
        <dbReference type="Proteomes" id="UP000064029"/>
    </source>
</evidence>
<keyword evidence="1" id="KW-1133">Transmembrane helix</keyword>
<feature type="transmembrane region" description="Helical" evidence="1">
    <location>
        <begin position="29"/>
        <end position="49"/>
    </location>
</feature>
<dbReference type="AlphaFoldDB" id="A0A103QU77"/>
<feature type="transmembrane region" description="Helical" evidence="1">
    <location>
        <begin position="7"/>
        <end position="23"/>
    </location>
</feature>
<gene>
    <name evidence="2" type="ORF">WJ33_06160</name>
</gene>
<dbReference type="Proteomes" id="UP000064029">
    <property type="component" value="Unassembled WGS sequence"/>
</dbReference>
<protein>
    <submittedName>
        <fullName evidence="2">Uncharacterized protein</fullName>
    </submittedName>
</protein>
<accession>A0A103QU77</accession>
<sequence>MAKLNKVWFALGPIGTLLSIAFISDSIKWVVILVLMMPWIIWVADNPIVVKLISGQSRRRVVYWVVALPILAAQVGSSQAEAYLDGRGARTVAPTGAAKDLQWDNQHPIGYLGFAGGTYFLFESKTGNVVMINQAVSAPLTLQKSSTPTALAWLRKVFQHGK</sequence>